<keyword evidence="4" id="KW-0804">Transcription</keyword>
<evidence type="ECO:0000256" key="1">
    <source>
        <dbReference type="ARBA" id="ARBA00010466"/>
    </source>
</evidence>
<dbReference type="GO" id="GO:0003677">
    <property type="term" value="F:DNA binding"/>
    <property type="evidence" value="ECO:0007669"/>
    <property type="project" value="UniProtKB-KW"/>
</dbReference>
<organism evidence="6 7">
    <name type="scientific">Aureimonas glaciei</name>
    <dbReference type="NCBI Taxonomy" id="1776957"/>
    <lineage>
        <taxon>Bacteria</taxon>
        <taxon>Pseudomonadati</taxon>
        <taxon>Pseudomonadota</taxon>
        <taxon>Alphaproteobacteria</taxon>
        <taxon>Hyphomicrobiales</taxon>
        <taxon>Aurantimonadaceae</taxon>
        <taxon>Aureimonas</taxon>
    </lineage>
</organism>
<keyword evidence="3" id="KW-0238">DNA-binding</keyword>
<evidence type="ECO:0000313" key="6">
    <source>
        <dbReference type="EMBL" id="GGD10212.1"/>
    </source>
</evidence>
<reference evidence="6" key="1">
    <citation type="journal article" date="2014" name="Int. J. Syst. Evol. Microbiol.">
        <title>Complete genome sequence of Corynebacterium casei LMG S-19264T (=DSM 44701T), isolated from a smear-ripened cheese.</title>
        <authorList>
            <consortium name="US DOE Joint Genome Institute (JGI-PGF)"/>
            <person name="Walter F."/>
            <person name="Albersmeier A."/>
            <person name="Kalinowski J."/>
            <person name="Ruckert C."/>
        </authorList>
    </citation>
    <scope>NUCLEOTIDE SEQUENCE</scope>
    <source>
        <strain evidence="6">CGMCC 1.15493</strain>
    </source>
</reference>
<dbReference type="Gene3D" id="3.40.50.1360">
    <property type="match status" value="1"/>
</dbReference>
<dbReference type="InterPro" id="IPR051054">
    <property type="entry name" value="SorC_transcr_regulators"/>
</dbReference>
<dbReference type="Gene3D" id="1.10.10.10">
    <property type="entry name" value="Winged helix-like DNA-binding domain superfamily/Winged helix DNA-binding domain"/>
    <property type="match status" value="1"/>
</dbReference>
<dbReference type="PANTHER" id="PTHR34294:SF1">
    <property type="entry name" value="TRANSCRIPTIONAL REGULATOR LSRR"/>
    <property type="match status" value="1"/>
</dbReference>
<dbReference type="Proteomes" id="UP000613160">
    <property type="component" value="Unassembled WGS sequence"/>
</dbReference>
<dbReference type="PANTHER" id="PTHR34294">
    <property type="entry name" value="TRANSCRIPTIONAL REGULATOR-RELATED"/>
    <property type="match status" value="1"/>
</dbReference>
<dbReference type="Pfam" id="PF04198">
    <property type="entry name" value="Sugar-bind"/>
    <property type="match status" value="1"/>
</dbReference>
<dbReference type="InterPro" id="IPR037171">
    <property type="entry name" value="NagB/RpiA_transferase-like"/>
</dbReference>
<dbReference type="InterPro" id="IPR007324">
    <property type="entry name" value="Sugar-bd_dom_put"/>
</dbReference>
<keyword evidence="2" id="KW-0805">Transcription regulation</keyword>
<evidence type="ECO:0000256" key="2">
    <source>
        <dbReference type="ARBA" id="ARBA00023015"/>
    </source>
</evidence>
<evidence type="ECO:0000256" key="4">
    <source>
        <dbReference type="ARBA" id="ARBA00023163"/>
    </source>
</evidence>
<dbReference type="EMBL" id="BMJJ01000002">
    <property type="protein sequence ID" value="GGD10212.1"/>
    <property type="molecule type" value="Genomic_DNA"/>
</dbReference>
<dbReference type="GO" id="GO:0030246">
    <property type="term" value="F:carbohydrate binding"/>
    <property type="evidence" value="ECO:0007669"/>
    <property type="project" value="InterPro"/>
</dbReference>
<dbReference type="RefSeq" id="WP_188849595.1">
    <property type="nucleotide sequence ID" value="NZ_BMJJ01000002.1"/>
</dbReference>
<evidence type="ECO:0000259" key="5">
    <source>
        <dbReference type="Pfam" id="PF04198"/>
    </source>
</evidence>
<accession>A0A916XUH8</accession>
<reference evidence="6" key="2">
    <citation type="submission" date="2020-09" db="EMBL/GenBank/DDBJ databases">
        <authorList>
            <person name="Sun Q."/>
            <person name="Zhou Y."/>
        </authorList>
    </citation>
    <scope>NUCLEOTIDE SEQUENCE</scope>
    <source>
        <strain evidence="6">CGMCC 1.15493</strain>
    </source>
</reference>
<protein>
    <submittedName>
        <fullName evidence="6">Sugar-binding protein</fullName>
    </submittedName>
</protein>
<dbReference type="InterPro" id="IPR036388">
    <property type="entry name" value="WH-like_DNA-bd_sf"/>
</dbReference>
<proteinExistence type="inferred from homology"/>
<name>A0A916XUH8_9HYPH</name>
<gene>
    <name evidence="6" type="ORF">GCM10011335_11360</name>
</gene>
<dbReference type="AlphaFoldDB" id="A0A916XUH8"/>
<evidence type="ECO:0000313" key="7">
    <source>
        <dbReference type="Proteomes" id="UP000613160"/>
    </source>
</evidence>
<sequence length="313" mass="33426">MSQEDLLARVAHLYYVLGETQQVIAQRLGMTRIRVHRLLAEAREQGVVQVQIRSQTGATLDLEHRLAERFALAACRVTPSDESPDHSLSQIVGSYAAPFVAPMLQPPLTVAMAWGVTLQSLAGAIEPVGSTGEDTVTVVPLLGSLSRRSSIDRYEAGTLLAQRLHAECYYLPGPIFTDTKASREAILQQPLAQEVIALALCADLALASVGGTDCGTLRSVGYFSDAVFAEVLALGAIGNFLGYFMDAQGRIVDHPANECVVGVHPFDLGGVPCRVLVSGGTSKAPMMRMLLERGTFTHLVTDAATGRALLQEG</sequence>
<keyword evidence="7" id="KW-1185">Reference proteome</keyword>
<dbReference type="SUPFAM" id="SSF100950">
    <property type="entry name" value="NagB/RpiA/CoA transferase-like"/>
    <property type="match status" value="1"/>
</dbReference>
<comment type="caution">
    <text evidence="6">The sequence shown here is derived from an EMBL/GenBank/DDBJ whole genome shotgun (WGS) entry which is preliminary data.</text>
</comment>
<feature type="domain" description="Sugar-binding" evidence="5">
    <location>
        <begin position="58"/>
        <end position="310"/>
    </location>
</feature>
<comment type="similarity">
    <text evidence="1">Belongs to the SorC transcriptional regulatory family.</text>
</comment>
<evidence type="ECO:0000256" key="3">
    <source>
        <dbReference type="ARBA" id="ARBA00023125"/>
    </source>
</evidence>